<keyword evidence="4 7" id="KW-0863">Zinc-finger</keyword>
<evidence type="ECO:0000313" key="12">
    <source>
        <dbReference type="Proteomes" id="UP000559256"/>
    </source>
</evidence>
<dbReference type="InterPro" id="IPR036236">
    <property type="entry name" value="Znf_C2H2_sf"/>
</dbReference>
<feature type="region of interest" description="Disordered" evidence="9">
    <location>
        <begin position="324"/>
        <end position="344"/>
    </location>
</feature>
<keyword evidence="5" id="KW-0862">Zinc</keyword>
<dbReference type="Pfam" id="PF00096">
    <property type="entry name" value="zf-C2H2"/>
    <property type="match status" value="1"/>
</dbReference>
<dbReference type="Gene3D" id="3.30.160.60">
    <property type="entry name" value="Classic Zinc Finger"/>
    <property type="match status" value="3"/>
</dbReference>
<evidence type="ECO:0000256" key="5">
    <source>
        <dbReference type="ARBA" id="ARBA00022833"/>
    </source>
</evidence>
<evidence type="ECO:0000256" key="6">
    <source>
        <dbReference type="ARBA" id="ARBA00023242"/>
    </source>
</evidence>
<feature type="coiled-coil region" evidence="8">
    <location>
        <begin position="277"/>
        <end position="311"/>
    </location>
</feature>
<keyword evidence="8" id="KW-0175">Coiled coil</keyword>
<proteinExistence type="predicted"/>
<evidence type="ECO:0000313" key="11">
    <source>
        <dbReference type="EMBL" id="KAF5369531.1"/>
    </source>
</evidence>
<evidence type="ECO:0000256" key="2">
    <source>
        <dbReference type="ARBA" id="ARBA00022723"/>
    </source>
</evidence>
<protein>
    <recommendedName>
        <fullName evidence="10">C2H2-type domain-containing protein</fullName>
    </recommendedName>
</protein>
<dbReference type="GO" id="GO:0005634">
    <property type="term" value="C:nucleus"/>
    <property type="evidence" value="ECO:0007669"/>
    <property type="project" value="UniProtKB-SubCell"/>
</dbReference>
<keyword evidence="3" id="KW-0677">Repeat</keyword>
<evidence type="ECO:0000256" key="9">
    <source>
        <dbReference type="SAM" id="MobiDB-lite"/>
    </source>
</evidence>
<dbReference type="GO" id="GO:0000978">
    <property type="term" value="F:RNA polymerase II cis-regulatory region sequence-specific DNA binding"/>
    <property type="evidence" value="ECO:0007669"/>
    <property type="project" value="TreeGrafter"/>
</dbReference>
<reference evidence="11 12" key="1">
    <citation type="journal article" date="2020" name="ISME J.">
        <title>Uncovering the hidden diversity of litter-decomposition mechanisms in mushroom-forming fungi.</title>
        <authorList>
            <person name="Floudas D."/>
            <person name="Bentzer J."/>
            <person name="Ahren D."/>
            <person name="Johansson T."/>
            <person name="Persson P."/>
            <person name="Tunlid A."/>
        </authorList>
    </citation>
    <scope>NUCLEOTIDE SEQUENCE [LARGE SCALE GENOMIC DNA]</scope>
    <source>
        <strain evidence="11 12">CBS 291.85</strain>
    </source>
</reference>
<feature type="region of interest" description="Disordered" evidence="9">
    <location>
        <begin position="213"/>
        <end position="245"/>
    </location>
</feature>
<dbReference type="PROSITE" id="PS50157">
    <property type="entry name" value="ZINC_FINGER_C2H2_2"/>
    <property type="match status" value="2"/>
</dbReference>
<accession>A0A8H5LU83</accession>
<dbReference type="InterPro" id="IPR056436">
    <property type="entry name" value="Znf-C2H2_ZIC1-5/GLI1-3-like"/>
</dbReference>
<evidence type="ECO:0000256" key="1">
    <source>
        <dbReference type="ARBA" id="ARBA00004123"/>
    </source>
</evidence>
<dbReference type="AlphaFoldDB" id="A0A8H5LU83"/>
<dbReference type="SMART" id="SM00355">
    <property type="entry name" value="ZnF_C2H2"/>
    <property type="match status" value="3"/>
</dbReference>
<keyword evidence="2" id="KW-0479">Metal-binding</keyword>
<dbReference type="GO" id="GO:0008270">
    <property type="term" value="F:zinc ion binding"/>
    <property type="evidence" value="ECO:0007669"/>
    <property type="project" value="UniProtKB-KW"/>
</dbReference>
<evidence type="ECO:0000259" key="10">
    <source>
        <dbReference type="PROSITE" id="PS50157"/>
    </source>
</evidence>
<sequence length="344" mass="37931">MTTISRSTSPSTSDSSVNEPVGINGNGIYEPSASRPSSPISDSVKCLWEDCGIVFTHLPSLIEHIHKEHIGVHKSTYTCEWVGCHRRGMSQTSRFALLSHLRSHTGEKPFICSLPQCDKSFTRSDALAKHMRLQHQIDPPAPGRGGKRKRGQEDPATPSKAGSPPPNGVGDAVNTFNVENAGAYADNMHMDDADMDYESFTMANGQDMLKSGREKHLSHPRARHEGNGTVGEEGDGHNSSSSDAIPSRLMETYDPATNTILGRSPEMVMYILMKSRYRYALEQNDFMKEELKQLQAELAKEREAKEYALDQVLKGQFGPEADALIDPGVYQHQNSLEGPPLQPQ</sequence>
<dbReference type="InterPro" id="IPR043359">
    <property type="entry name" value="GLI-like"/>
</dbReference>
<dbReference type="PANTHER" id="PTHR45718">
    <property type="entry name" value="TRANSCRIPTIONAL ACTIVATOR CUBITUS INTERRUPTUS"/>
    <property type="match status" value="1"/>
</dbReference>
<feature type="domain" description="C2H2-type" evidence="10">
    <location>
        <begin position="110"/>
        <end position="140"/>
    </location>
</feature>
<comment type="subcellular location">
    <subcellularLocation>
        <location evidence="1">Nucleus</location>
    </subcellularLocation>
</comment>
<keyword evidence="6" id="KW-0539">Nucleus</keyword>
<dbReference type="Pfam" id="PF23561">
    <property type="entry name" value="zf-C2H2_15"/>
    <property type="match status" value="1"/>
</dbReference>
<dbReference type="OrthoDB" id="3437960at2759"/>
<feature type="region of interest" description="Disordered" evidence="9">
    <location>
        <begin position="1"/>
        <end position="37"/>
    </location>
</feature>
<evidence type="ECO:0000256" key="3">
    <source>
        <dbReference type="ARBA" id="ARBA00022737"/>
    </source>
</evidence>
<feature type="compositionally biased region" description="Low complexity" evidence="9">
    <location>
        <begin position="1"/>
        <end position="16"/>
    </location>
</feature>
<keyword evidence="12" id="KW-1185">Reference proteome</keyword>
<feature type="region of interest" description="Disordered" evidence="9">
    <location>
        <begin position="134"/>
        <end position="174"/>
    </location>
</feature>
<dbReference type="PANTHER" id="PTHR45718:SF4">
    <property type="entry name" value="TRANSCRIPTIONAL ACTIVATOR CUBITUS INTERRUPTUS"/>
    <property type="match status" value="1"/>
</dbReference>
<gene>
    <name evidence="11" type="ORF">D9758_002795</name>
</gene>
<dbReference type="FunFam" id="3.30.160.60:FF:000201">
    <property type="entry name" value="C2H2 finger domain protein (Gli3)"/>
    <property type="match status" value="1"/>
</dbReference>
<dbReference type="EMBL" id="JAACJM010000013">
    <property type="protein sequence ID" value="KAF5369531.1"/>
    <property type="molecule type" value="Genomic_DNA"/>
</dbReference>
<name>A0A8H5LU83_9AGAR</name>
<dbReference type="SUPFAM" id="SSF57667">
    <property type="entry name" value="beta-beta-alpha zinc fingers"/>
    <property type="match status" value="2"/>
</dbReference>
<dbReference type="InterPro" id="IPR013087">
    <property type="entry name" value="Znf_C2H2_type"/>
</dbReference>
<dbReference type="PROSITE" id="PS00028">
    <property type="entry name" value="ZINC_FINGER_C2H2_1"/>
    <property type="match status" value="2"/>
</dbReference>
<feature type="domain" description="C2H2-type" evidence="10">
    <location>
        <begin position="77"/>
        <end position="109"/>
    </location>
</feature>
<evidence type="ECO:0000256" key="4">
    <source>
        <dbReference type="ARBA" id="ARBA00022771"/>
    </source>
</evidence>
<dbReference type="Proteomes" id="UP000559256">
    <property type="component" value="Unassembled WGS sequence"/>
</dbReference>
<evidence type="ECO:0000256" key="8">
    <source>
        <dbReference type="SAM" id="Coils"/>
    </source>
</evidence>
<organism evidence="11 12">
    <name type="scientific">Tetrapyrgos nigripes</name>
    <dbReference type="NCBI Taxonomy" id="182062"/>
    <lineage>
        <taxon>Eukaryota</taxon>
        <taxon>Fungi</taxon>
        <taxon>Dikarya</taxon>
        <taxon>Basidiomycota</taxon>
        <taxon>Agaricomycotina</taxon>
        <taxon>Agaricomycetes</taxon>
        <taxon>Agaricomycetidae</taxon>
        <taxon>Agaricales</taxon>
        <taxon>Marasmiineae</taxon>
        <taxon>Marasmiaceae</taxon>
        <taxon>Tetrapyrgos</taxon>
    </lineage>
</organism>
<dbReference type="GO" id="GO:0000981">
    <property type="term" value="F:DNA-binding transcription factor activity, RNA polymerase II-specific"/>
    <property type="evidence" value="ECO:0007669"/>
    <property type="project" value="TreeGrafter"/>
</dbReference>
<comment type="caution">
    <text evidence="11">The sequence shown here is derived from an EMBL/GenBank/DDBJ whole genome shotgun (WGS) entry which is preliminary data.</text>
</comment>
<evidence type="ECO:0000256" key="7">
    <source>
        <dbReference type="PROSITE-ProRule" id="PRU00042"/>
    </source>
</evidence>